<dbReference type="GO" id="GO:0016020">
    <property type="term" value="C:membrane"/>
    <property type="evidence" value="ECO:0007669"/>
    <property type="project" value="UniProtKB-SubCell"/>
</dbReference>
<dbReference type="PIRSF" id="PIRSF006060">
    <property type="entry name" value="AA_transporter"/>
    <property type="match status" value="1"/>
</dbReference>
<dbReference type="EMBL" id="NHZQ01000358">
    <property type="protein sequence ID" value="PSK40312.1"/>
    <property type="molecule type" value="Genomic_DNA"/>
</dbReference>
<feature type="transmembrane region" description="Helical" evidence="6">
    <location>
        <begin position="496"/>
        <end position="515"/>
    </location>
</feature>
<feature type="transmembrane region" description="Helical" evidence="6">
    <location>
        <begin position="457"/>
        <end position="475"/>
    </location>
</feature>
<dbReference type="Gene3D" id="1.20.1740.10">
    <property type="entry name" value="Amino acid/polyamine transporter I"/>
    <property type="match status" value="1"/>
</dbReference>
<evidence type="ECO:0000256" key="3">
    <source>
        <dbReference type="ARBA" id="ARBA00022692"/>
    </source>
</evidence>
<dbReference type="STRING" id="40998.A0A2P7YWH5"/>
<evidence type="ECO:0000256" key="1">
    <source>
        <dbReference type="ARBA" id="ARBA00004141"/>
    </source>
</evidence>
<evidence type="ECO:0000256" key="2">
    <source>
        <dbReference type="ARBA" id="ARBA00022448"/>
    </source>
</evidence>
<organism evidence="7 8">
    <name type="scientific">Elsinoe australis</name>
    <dbReference type="NCBI Taxonomy" id="40998"/>
    <lineage>
        <taxon>Eukaryota</taxon>
        <taxon>Fungi</taxon>
        <taxon>Dikarya</taxon>
        <taxon>Ascomycota</taxon>
        <taxon>Pezizomycotina</taxon>
        <taxon>Dothideomycetes</taxon>
        <taxon>Dothideomycetidae</taxon>
        <taxon>Myriangiales</taxon>
        <taxon>Elsinoaceae</taxon>
        <taxon>Elsinoe</taxon>
    </lineage>
</organism>
<dbReference type="GO" id="GO:0022857">
    <property type="term" value="F:transmembrane transporter activity"/>
    <property type="evidence" value="ECO:0007669"/>
    <property type="project" value="InterPro"/>
</dbReference>
<evidence type="ECO:0000313" key="7">
    <source>
        <dbReference type="EMBL" id="PSK40312.1"/>
    </source>
</evidence>
<name>A0A2P7YWH5_9PEZI</name>
<sequence length="562" mass="61490">MRSHMQLPDIHELSLLKRDSAEAKMQAPAVNAVRVDSGEKGEKPIDEFGCNEHDRNDMDRMGKQQQLRRIFRQFSLICFAAISMATWEFVLIANDAALTDGGRVGFFWTYIFTCFGFFTICASIAEMSSIAPTAGGQYHWVSEFASPRWQQILSYCAGWITTLCWQAAVASSPYTVGGLIQSIIGIVNPDYGFNNWHLFLLATACTCFTSVINIYGAGLLPAMQNAVFAVHIFAFIAVVAVMWVLCPHVDANSAFNTFENFGGWSSTGVAAMIGQISSIYVLGATDASAHMAEEVRDAAVVVPRAIMNTFYINASLGLVMLITIIYSIPSIEDSISHPSGYAFIYSIPSIEDSISHPSGYAFIYILEMGVPSSGIVAIIAILIALITANCLSNQASTARTTFAFARDEGLPFSKWIAHVNPRTRMPVNAILLSSAITIALNALYLGSSTAFDAMLSLYGSAQLFSFTLAIACFVYRRLKRPESIRSARWGLGRWGLPINIAAIVYTVFATFWTFWPVSVPESPEDMNWVSVIFVGVVVLSVAFFFTTAKAVFKGPVGYTKEA</sequence>
<feature type="transmembrane region" description="Helical" evidence="6">
    <location>
        <begin position="361"/>
        <end position="386"/>
    </location>
</feature>
<keyword evidence="2" id="KW-0813">Transport</keyword>
<feature type="transmembrane region" description="Helical" evidence="6">
    <location>
        <begin position="427"/>
        <end position="445"/>
    </location>
</feature>
<feature type="transmembrane region" description="Helical" evidence="6">
    <location>
        <begin position="265"/>
        <end position="284"/>
    </location>
</feature>
<feature type="transmembrane region" description="Helical" evidence="6">
    <location>
        <begin position="305"/>
        <end position="328"/>
    </location>
</feature>
<comment type="subcellular location">
    <subcellularLocation>
        <location evidence="1">Membrane</location>
        <topology evidence="1">Multi-pass membrane protein</topology>
    </subcellularLocation>
</comment>
<dbReference type="OrthoDB" id="3257095at2759"/>
<feature type="transmembrane region" description="Helical" evidence="6">
    <location>
        <begin position="152"/>
        <end position="176"/>
    </location>
</feature>
<evidence type="ECO:0000313" key="8">
    <source>
        <dbReference type="Proteomes" id="UP000243723"/>
    </source>
</evidence>
<evidence type="ECO:0000256" key="6">
    <source>
        <dbReference type="SAM" id="Phobius"/>
    </source>
</evidence>
<evidence type="ECO:0000256" key="4">
    <source>
        <dbReference type="ARBA" id="ARBA00022989"/>
    </source>
</evidence>
<gene>
    <name evidence="7" type="ORF">B9Z65_16</name>
</gene>
<dbReference type="PANTHER" id="PTHR45649:SF4">
    <property type="entry name" value="TRANSPORTER, PUTATIVE (EUROFUNG)-RELATED"/>
    <property type="match status" value="1"/>
</dbReference>
<keyword evidence="5 6" id="KW-0472">Membrane</keyword>
<reference evidence="7 8" key="1">
    <citation type="submission" date="2017-05" db="EMBL/GenBank/DDBJ databases">
        <title>Draft genome sequence of Elsinoe australis.</title>
        <authorList>
            <person name="Cheng Q."/>
        </authorList>
    </citation>
    <scope>NUCLEOTIDE SEQUENCE [LARGE SCALE GENOMIC DNA]</scope>
    <source>
        <strain evidence="7 8">NL1</strain>
    </source>
</reference>
<dbReference type="PANTHER" id="PTHR45649">
    <property type="entry name" value="AMINO-ACID PERMEASE BAT1"/>
    <property type="match status" value="1"/>
</dbReference>
<keyword evidence="4 6" id="KW-1133">Transmembrane helix</keyword>
<dbReference type="InterPro" id="IPR002293">
    <property type="entry name" value="AA/rel_permease1"/>
</dbReference>
<keyword evidence="3 6" id="KW-0812">Transmembrane</keyword>
<accession>A0A2P7YWH5</accession>
<feature type="transmembrane region" description="Helical" evidence="6">
    <location>
        <begin position="227"/>
        <end position="245"/>
    </location>
</feature>
<feature type="transmembrane region" description="Helical" evidence="6">
    <location>
        <begin position="105"/>
        <end position="125"/>
    </location>
</feature>
<dbReference type="Proteomes" id="UP000243723">
    <property type="component" value="Unassembled WGS sequence"/>
</dbReference>
<proteinExistence type="predicted"/>
<dbReference type="AlphaFoldDB" id="A0A2P7YWH5"/>
<keyword evidence="8" id="KW-1185">Reference proteome</keyword>
<feature type="transmembrane region" description="Helical" evidence="6">
    <location>
        <begin position="70"/>
        <end position="93"/>
    </location>
</feature>
<evidence type="ECO:0000256" key="5">
    <source>
        <dbReference type="ARBA" id="ARBA00023136"/>
    </source>
</evidence>
<feature type="transmembrane region" description="Helical" evidence="6">
    <location>
        <begin position="196"/>
        <end position="215"/>
    </location>
</feature>
<protein>
    <submittedName>
        <fullName evidence="7">Choline transport protein</fullName>
    </submittedName>
</protein>
<feature type="transmembrane region" description="Helical" evidence="6">
    <location>
        <begin position="527"/>
        <end position="545"/>
    </location>
</feature>
<dbReference type="Pfam" id="PF13520">
    <property type="entry name" value="AA_permease_2"/>
    <property type="match status" value="1"/>
</dbReference>
<comment type="caution">
    <text evidence="7">The sequence shown here is derived from an EMBL/GenBank/DDBJ whole genome shotgun (WGS) entry which is preliminary data.</text>
</comment>